<reference evidence="2 4" key="2">
    <citation type="submission" date="2017-02" db="EMBL/GenBank/DDBJ databases">
        <title>Trade-off between light-utilization and light-protection in marine flavobacteria.</title>
        <authorList>
            <person name="Kumagai Y."/>
            <person name="Yoshizawa S."/>
            <person name="Kogure K."/>
            <person name="Iwasaki W."/>
        </authorList>
    </citation>
    <scope>NUCLEOTIDE SEQUENCE [LARGE SCALE GENOMIC DNA]</scope>
    <source>
        <strain evidence="2 4">KCTC 23670</strain>
    </source>
</reference>
<dbReference type="EMBL" id="JAUFQH010000018">
    <property type="protein sequence ID" value="MDN3621158.1"/>
    <property type="molecule type" value="Genomic_DNA"/>
</dbReference>
<feature type="transmembrane region" description="Helical" evidence="1">
    <location>
        <begin position="35"/>
        <end position="54"/>
    </location>
</feature>
<keyword evidence="1" id="KW-0472">Membrane</keyword>
<name>A0AAJ1QZF1_9FLAO</name>
<evidence type="ECO:0000313" key="3">
    <source>
        <dbReference type="EMBL" id="MDN3621158.1"/>
    </source>
</evidence>
<reference evidence="3 5" key="1">
    <citation type="journal article" date="2014" name="Int. J. Syst. Evol. Microbiol.">
        <title>Complete genome sequence of Corynebacterium casei LMG S-19264T (=DSM 44701T), isolated from a smear-ripened cheese.</title>
        <authorList>
            <consortium name="US DOE Joint Genome Institute (JGI-PGF)"/>
            <person name="Walter F."/>
            <person name="Albersmeier A."/>
            <person name="Kalinowski J."/>
            <person name="Ruckert C."/>
        </authorList>
    </citation>
    <scope>NUCLEOTIDE SEQUENCE [LARGE SCALE GENOMIC DNA]</scope>
    <source>
        <strain evidence="3 5">CECT 8670</strain>
    </source>
</reference>
<feature type="transmembrane region" description="Helical" evidence="1">
    <location>
        <begin position="192"/>
        <end position="213"/>
    </location>
</feature>
<evidence type="ECO:0000313" key="5">
    <source>
        <dbReference type="Proteomes" id="UP001228636"/>
    </source>
</evidence>
<sequence length="220" mass="26164">MIEVIYESVVYGYLYIQIIPAIIGLFCIKKLDVKYRYFVLLLWYGVFNEIFALYYGRYIVIQKNVVFYNIFNVIYFSFLFWLFYSKFNSKIFKKIIIFFGVLYFTVVAYELLIKQIDYTSQSFLESYIIGGFSILIFVAYYLMMLLTSSKQENVYSNLLLWIAIAHFIYYLGFIPFKVGQNYFASFKEFHHLFGLLITITSLKSIILSIGFICTHQKVQS</sequence>
<feature type="transmembrane region" description="Helical" evidence="1">
    <location>
        <begin position="124"/>
        <end position="142"/>
    </location>
</feature>
<accession>A0AAJ1QZF1</accession>
<dbReference type="Proteomes" id="UP001228636">
    <property type="component" value="Unassembled WGS sequence"/>
</dbReference>
<keyword evidence="4" id="KW-1185">Reference proteome</keyword>
<protein>
    <submittedName>
        <fullName evidence="3">Uncharacterized protein</fullName>
    </submittedName>
</protein>
<dbReference type="EMBL" id="CP019336">
    <property type="protein sequence ID" value="AUC21099.1"/>
    <property type="molecule type" value="Genomic_DNA"/>
</dbReference>
<organism evidence="3 5">
    <name type="scientific">Polaribacter sejongensis</name>
    <dbReference type="NCBI Taxonomy" id="985043"/>
    <lineage>
        <taxon>Bacteria</taxon>
        <taxon>Pseudomonadati</taxon>
        <taxon>Bacteroidota</taxon>
        <taxon>Flavobacteriia</taxon>
        <taxon>Flavobacteriales</taxon>
        <taxon>Flavobacteriaceae</taxon>
    </lineage>
</organism>
<feature type="transmembrane region" description="Helical" evidence="1">
    <location>
        <begin position="12"/>
        <end position="28"/>
    </location>
</feature>
<proteinExistence type="predicted"/>
<keyword evidence="1" id="KW-0812">Transmembrane</keyword>
<feature type="transmembrane region" description="Helical" evidence="1">
    <location>
        <begin position="95"/>
        <end position="112"/>
    </location>
</feature>
<reference evidence="3" key="3">
    <citation type="submission" date="2023-06" db="EMBL/GenBank/DDBJ databases">
        <authorList>
            <person name="Lucena T."/>
            <person name="Sun Q."/>
        </authorList>
    </citation>
    <scope>NUCLEOTIDE SEQUENCE</scope>
    <source>
        <strain evidence="3">CECT 8670</strain>
    </source>
</reference>
<gene>
    <name evidence="2" type="ORF">BTO15_02760</name>
    <name evidence="3" type="ORF">QWY81_16960</name>
</gene>
<dbReference type="RefSeq" id="WP_208890326.1">
    <property type="nucleotide sequence ID" value="NZ_CP019336.1"/>
</dbReference>
<evidence type="ECO:0000313" key="2">
    <source>
        <dbReference type="EMBL" id="AUC21099.1"/>
    </source>
</evidence>
<keyword evidence="1" id="KW-1133">Transmembrane helix</keyword>
<evidence type="ECO:0000313" key="4">
    <source>
        <dbReference type="Proteomes" id="UP000232721"/>
    </source>
</evidence>
<evidence type="ECO:0000256" key="1">
    <source>
        <dbReference type="SAM" id="Phobius"/>
    </source>
</evidence>
<dbReference type="Proteomes" id="UP000232721">
    <property type="component" value="Chromosome"/>
</dbReference>
<feature type="transmembrane region" description="Helical" evidence="1">
    <location>
        <begin position="154"/>
        <end position="172"/>
    </location>
</feature>
<dbReference type="AlphaFoldDB" id="A0AAJ1QZF1"/>
<feature type="transmembrane region" description="Helical" evidence="1">
    <location>
        <begin position="66"/>
        <end position="83"/>
    </location>
</feature>